<evidence type="ECO:0000313" key="7">
    <source>
        <dbReference type="Proteomes" id="UP000516988"/>
    </source>
</evidence>
<dbReference type="SUPFAM" id="SSF57997">
    <property type="entry name" value="Tropomyosin"/>
    <property type="match status" value="1"/>
</dbReference>
<feature type="coiled-coil region" evidence="3">
    <location>
        <begin position="127"/>
        <end position="171"/>
    </location>
</feature>
<keyword evidence="2 3" id="KW-0175">Coiled coil</keyword>
<dbReference type="GO" id="GO:0005737">
    <property type="term" value="C:cytoplasm"/>
    <property type="evidence" value="ECO:0007669"/>
    <property type="project" value="TreeGrafter"/>
</dbReference>
<dbReference type="SUPFAM" id="SSF52540">
    <property type="entry name" value="P-loop containing nucleoside triphosphate hydrolases"/>
    <property type="match status" value="1"/>
</dbReference>
<protein>
    <submittedName>
        <fullName evidence="6">CAR10 protein</fullName>
    </submittedName>
</protein>
<dbReference type="PANTHER" id="PTHR14559:SF12">
    <property type="entry name" value="CASPASE RECRUITMENT DOMAIN-CONTAINING PROTEIN 10"/>
    <property type="match status" value="1"/>
</dbReference>
<dbReference type="Gene3D" id="1.10.533.10">
    <property type="entry name" value="Death Domain, Fas"/>
    <property type="match status" value="1"/>
</dbReference>
<dbReference type="Pfam" id="PF00619">
    <property type="entry name" value="CARD"/>
    <property type="match status" value="1"/>
</dbReference>
<dbReference type="OrthoDB" id="8868836at2759"/>
<organism evidence="6 7">
    <name type="scientific">Steatornis caripensis</name>
    <name type="common">Oilbird</name>
    <dbReference type="NCBI Taxonomy" id="48435"/>
    <lineage>
        <taxon>Eukaryota</taxon>
        <taxon>Metazoa</taxon>
        <taxon>Chordata</taxon>
        <taxon>Craniata</taxon>
        <taxon>Vertebrata</taxon>
        <taxon>Euteleostomi</taxon>
        <taxon>Archelosauria</taxon>
        <taxon>Archosauria</taxon>
        <taxon>Dinosauria</taxon>
        <taxon>Saurischia</taxon>
        <taxon>Theropoda</taxon>
        <taxon>Coelurosauria</taxon>
        <taxon>Aves</taxon>
        <taxon>Neognathae</taxon>
        <taxon>Neoaves</taxon>
        <taxon>Strisores</taxon>
        <taxon>Caprimulgiformes</taxon>
        <taxon>Steatornithidae</taxon>
        <taxon>Steatornis</taxon>
    </lineage>
</organism>
<dbReference type="SUPFAM" id="SSF47986">
    <property type="entry name" value="DEATH domain"/>
    <property type="match status" value="1"/>
</dbReference>
<feature type="non-terminal residue" evidence="6">
    <location>
        <position position="1"/>
    </location>
</feature>
<feature type="coiled-coil region" evidence="3">
    <location>
        <begin position="207"/>
        <end position="234"/>
    </location>
</feature>
<dbReference type="FunFam" id="3.40.50.300:FF:000867">
    <property type="entry name" value="Caspase recruitment domain family member 10"/>
    <property type="match status" value="1"/>
</dbReference>
<feature type="coiled-coil region" evidence="3">
    <location>
        <begin position="296"/>
        <end position="421"/>
    </location>
</feature>
<dbReference type="PROSITE" id="PS50209">
    <property type="entry name" value="CARD"/>
    <property type="match status" value="1"/>
</dbReference>
<evidence type="ECO:0000256" key="3">
    <source>
        <dbReference type="SAM" id="Coils"/>
    </source>
</evidence>
<dbReference type="Gene3D" id="3.40.50.300">
    <property type="entry name" value="P-loop containing nucleotide triphosphate hydrolases"/>
    <property type="match status" value="1"/>
</dbReference>
<dbReference type="PANTHER" id="PTHR14559">
    <property type="entry name" value="CASPASE RECRUITMENT DOMAIN FAMILY"/>
    <property type="match status" value="1"/>
</dbReference>
<proteinExistence type="predicted"/>
<evidence type="ECO:0000256" key="1">
    <source>
        <dbReference type="ARBA" id="ARBA00022553"/>
    </source>
</evidence>
<dbReference type="GO" id="GO:0042981">
    <property type="term" value="P:regulation of apoptotic process"/>
    <property type="evidence" value="ECO:0007669"/>
    <property type="project" value="InterPro"/>
</dbReference>
<dbReference type="InterPro" id="IPR011029">
    <property type="entry name" value="DEATH-like_dom_sf"/>
</dbReference>
<evidence type="ECO:0000259" key="5">
    <source>
        <dbReference type="PROSITE" id="PS50209"/>
    </source>
</evidence>
<dbReference type="AlphaFoldDB" id="A0A7K6W816"/>
<feature type="non-terminal residue" evidence="6">
    <location>
        <position position="947"/>
    </location>
</feature>
<dbReference type="InterPro" id="IPR001315">
    <property type="entry name" value="CARD"/>
</dbReference>
<dbReference type="EMBL" id="VZSC01006712">
    <property type="protein sequence ID" value="NWX43502.1"/>
    <property type="molecule type" value="Genomic_DNA"/>
</dbReference>
<keyword evidence="1" id="KW-0597">Phosphoprotein</keyword>
<evidence type="ECO:0000313" key="6">
    <source>
        <dbReference type="EMBL" id="NWX43502.1"/>
    </source>
</evidence>
<keyword evidence="7" id="KW-1185">Reference proteome</keyword>
<dbReference type="GO" id="GO:0050700">
    <property type="term" value="F:CARD domain binding"/>
    <property type="evidence" value="ECO:0007669"/>
    <property type="project" value="TreeGrafter"/>
</dbReference>
<accession>A0A7K6W816</accession>
<comment type="caution">
    <text evidence="6">The sequence shown here is derived from an EMBL/GenBank/DDBJ whole genome shotgun (WGS) entry which is preliminary data.</text>
</comment>
<dbReference type="InterPro" id="IPR027417">
    <property type="entry name" value="P-loop_NTPase"/>
</dbReference>
<dbReference type="Proteomes" id="UP000516988">
    <property type="component" value="Unassembled WGS sequence"/>
</dbReference>
<evidence type="ECO:0000256" key="4">
    <source>
        <dbReference type="SAM" id="MobiDB-lite"/>
    </source>
</evidence>
<feature type="compositionally biased region" description="Basic and acidic residues" evidence="4">
    <location>
        <begin position="816"/>
        <end position="831"/>
    </location>
</feature>
<reference evidence="6 7" key="1">
    <citation type="submission" date="2019-09" db="EMBL/GenBank/DDBJ databases">
        <title>Bird 10,000 Genomes (B10K) Project - Family phase.</title>
        <authorList>
            <person name="Zhang G."/>
        </authorList>
    </citation>
    <scope>NUCLEOTIDE SEQUENCE [LARGE SCALE GENOMIC DNA]</scope>
    <source>
        <strain evidence="6">OUT-0004</strain>
    </source>
</reference>
<name>A0A7K6W816_STECA</name>
<sequence>EEEEDTIWEKIESARHQLTRSLNPAKLTPYLRQCRVIDEQDEEEVLNSCRFPCKSNQTGYLMDILRRRGKRGYEAFLESLEFYYPEHYTRLTGREPAQRCSMILDEEGPEGLTQFLMMEVKKVRAQRKEHLLKEHQLQVKNQALEQEQARLEQQLQGLLKVQERCQQLREEWDSNSVELLRLKDENYMMAMRYAQLCEEKNMAVLRSRDLQLVVDQLKCKVTSLEEECSLLRKQASAPPQREAEERGHPDAVSELWAENQRLTASLQELQGMLQTPGEGPVPGSEQILLDILEHDWKEAQDDRQDLCQKLNSLQNELQWAEELRDKYLQEVEDLQLKYRTLQKDCDLYKHRMNTVLLQLEEIEKERDQAIQSRDGVQLQYSKSLIEKDQYRKRVRALEEERDELLSKLSQAEGLNSTLEAQLQRCQGSRSLGKMCSSSYSLCSNLSSTWSLIDNPTSFTTGLVDAPGVSAIPFPGDSAIQSMEVTPDSEKDINRLSTFPFPPCIGSILRRQREDRCMPYKSTIKTLQLFTRHGGPVLRKGSKHLLLDLAFLLARSLVVQLTSMGRLSNPSPQEKRLGADISILGGNRTGIYVQWVKPGSRLRVPSLKEEVLSLENCTREVAYLSLLHWDEPSSLVFQLDLQGKALAAGSPSSLSSLPPFPDPPPSPGGKPVILSPLLFGPRPPCVTQGLAVAPVAFSVWAHQLLKIQEKGQVPGQQRSHRNNLKKRALNQLRLVKSKPQRSPEQHPQQLWLDPCLDLDMTLKPYSLVRPVVVKTPRPVVLSPNCIAPRLIRNLLDLPTSRLDFHVCPAGDPSATHAQEHPVSRTAPQDRRESRRIQMIREAMEKNKHCLLELGVQSVRDLIKSEIYPIVIHVEVTEKNVRGLRSLLGKAGRRDSEVLKVCRSAEQALHTLPCSWARVEPCAWSHAEELPKVVRGCIFQEQTRPLWIE</sequence>
<feature type="domain" description="CARD" evidence="5">
    <location>
        <begin position="3"/>
        <end position="95"/>
    </location>
</feature>
<dbReference type="FunFam" id="1.10.533.10:FF:000003">
    <property type="entry name" value="Caspase recruitment domain family, member 11"/>
    <property type="match status" value="1"/>
</dbReference>
<feature type="region of interest" description="Disordered" evidence="4">
    <location>
        <begin position="810"/>
        <end position="831"/>
    </location>
</feature>
<evidence type="ECO:0000256" key="2">
    <source>
        <dbReference type="ARBA" id="ARBA00023054"/>
    </source>
</evidence>
<gene>
    <name evidence="6" type="primary">Card10</name>
    <name evidence="6" type="ORF">STECAR_R06372</name>
</gene>